<keyword evidence="7" id="KW-1185">Reference proteome</keyword>
<evidence type="ECO:0000256" key="2">
    <source>
        <dbReference type="PIRSR" id="PIRSR000105-1"/>
    </source>
</evidence>
<dbReference type="InterPro" id="IPR008927">
    <property type="entry name" value="6-PGluconate_DH-like_C_sf"/>
</dbReference>
<dbReference type="Gene3D" id="3.40.50.720">
    <property type="entry name" value="NAD(P)-binding Rossmann-like Domain"/>
    <property type="match status" value="1"/>
</dbReference>
<dbReference type="FunFam" id="3.40.50.720:FF:000009">
    <property type="entry name" value="Fatty oxidation complex, alpha subunit"/>
    <property type="match status" value="1"/>
</dbReference>
<dbReference type="InterPro" id="IPR013328">
    <property type="entry name" value="6PGD_dom2"/>
</dbReference>
<dbReference type="PIRSF" id="PIRSF000105">
    <property type="entry name" value="HCDH"/>
    <property type="match status" value="1"/>
</dbReference>
<dbReference type="Pfam" id="PF00725">
    <property type="entry name" value="3HCDH"/>
    <property type="match status" value="1"/>
</dbReference>
<dbReference type="InterPro" id="IPR022694">
    <property type="entry name" value="3-OHacyl-CoA_DH"/>
</dbReference>
<dbReference type="EMBL" id="NSLI01000003">
    <property type="protein sequence ID" value="PAX08156.1"/>
    <property type="molecule type" value="Genomic_DNA"/>
</dbReference>
<comment type="caution">
    <text evidence="6">The sequence shown here is derived from an EMBL/GenBank/DDBJ whole genome shotgun (WGS) entry which is preliminary data.</text>
</comment>
<dbReference type="GO" id="GO:0008691">
    <property type="term" value="F:3-hydroxybutyryl-CoA dehydrogenase activity"/>
    <property type="evidence" value="ECO:0007669"/>
    <property type="project" value="UniProtKB-EC"/>
</dbReference>
<evidence type="ECO:0000259" key="5">
    <source>
        <dbReference type="Pfam" id="PF02737"/>
    </source>
</evidence>
<dbReference type="NCBIfam" id="NF005715">
    <property type="entry name" value="PRK07530.1"/>
    <property type="match status" value="1"/>
</dbReference>
<feature type="binding site" evidence="3">
    <location>
        <position position="90"/>
    </location>
    <ligand>
        <name>NAD(+)</name>
        <dbReference type="ChEBI" id="CHEBI:57540"/>
    </ligand>
</feature>
<reference evidence="7" key="1">
    <citation type="submission" date="2017-09" db="EMBL/GenBank/DDBJ databases">
        <authorList>
            <person name="Feng G."/>
            <person name="Zhu H."/>
        </authorList>
    </citation>
    <scope>NUCLEOTIDE SEQUENCE [LARGE SCALE GENOMIC DNA]</scope>
    <source>
        <strain evidence="7">1PNM-20</strain>
    </source>
</reference>
<organism evidence="6 7">
    <name type="scientific">Sphingomonas lenta</name>
    <dbReference type="NCBI Taxonomy" id="1141887"/>
    <lineage>
        <taxon>Bacteria</taxon>
        <taxon>Pseudomonadati</taxon>
        <taxon>Pseudomonadota</taxon>
        <taxon>Alphaproteobacteria</taxon>
        <taxon>Sphingomonadales</taxon>
        <taxon>Sphingomonadaceae</taxon>
        <taxon>Sphingomonas</taxon>
    </lineage>
</organism>
<dbReference type="InterPro" id="IPR006108">
    <property type="entry name" value="3HC_DH_C"/>
</dbReference>
<name>A0A2A2SFW7_9SPHN</name>
<evidence type="ECO:0000313" key="7">
    <source>
        <dbReference type="Proteomes" id="UP000218151"/>
    </source>
</evidence>
<dbReference type="GO" id="GO:0070403">
    <property type="term" value="F:NAD+ binding"/>
    <property type="evidence" value="ECO:0007669"/>
    <property type="project" value="InterPro"/>
</dbReference>
<dbReference type="InterPro" id="IPR036291">
    <property type="entry name" value="NAD(P)-bd_dom_sf"/>
</dbReference>
<dbReference type="NCBIfam" id="NF005875">
    <property type="entry name" value="PRK07819.1"/>
    <property type="match status" value="1"/>
</dbReference>
<gene>
    <name evidence="6" type="ORF">CKY28_11285</name>
</gene>
<dbReference type="RefSeq" id="WP_095998398.1">
    <property type="nucleotide sequence ID" value="NZ_NSLI01000003.1"/>
</dbReference>
<accession>A0A2A2SFW7</accession>
<keyword evidence="3" id="KW-0520">NAD</keyword>
<dbReference type="Proteomes" id="UP000218151">
    <property type="component" value="Unassembled WGS sequence"/>
</dbReference>
<feature type="binding site" evidence="3">
    <location>
        <begin position="8"/>
        <end position="13"/>
    </location>
    <ligand>
        <name>NAD(+)</name>
        <dbReference type="ChEBI" id="CHEBI:57540"/>
    </ligand>
</feature>
<keyword evidence="1 6" id="KW-0560">Oxidoreductase</keyword>
<feature type="binding site" evidence="3">
    <location>
        <position position="95"/>
    </location>
    <ligand>
        <name>NAD(+)</name>
        <dbReference type="ChEBI" id="CHEBI:57540"/>
    </ligand>
</feature>
<evidence type="ECO:0000256" key="1">
    <source>
        <dbReference type="ARBA" id="ARBA00023002"/>
    </source>
</evidence>
<sequence length="289" mass="30674">MKTVGVIGAGQMGAGIAQVSAQAGFRTLLSDVGRERAEAGRAGIAKLLDRAVSKEKITGQARDAALALIEPVGAVSAMAECDIVIEAATEREEIKRAIFRDVGAVLRPEAVLATNTSSIPITRLAQASPDPARFVGVHFFNPVPVMGLIELIRGLATSDETVAKVERYAQALGKRVVRANDAPGFIVNRVLMPMLNEACFALGEGVATIPDIDAACQLGLNHPMGPLTLADFIGLDTCLEITRVLHEGTGDPKFRPAPLLVKYVEAGWYGRKTGRGFYDYSGPDPVPTR</sequence>
<dbReference type="GO" id="GO:0006631">
    <property type="term" value="P:fatty acid metabolic process"/>
    <property type="evidence" value="ECO:0007669"/>
    <property type="project" value="InterPro"/>
</dbReference>
<feature type="binding site" evidence="3">
    <location>
        <position position="141"/>
    </location>
    <ligand>
        <name>NAD(+)</name>
        <dbReference type="ChEBI" id="CHEBI:57540"/>
    </ligand>
</feature>
<feature type="site" description="Important for catalytic activity" evidence="2">
    <location>
        <position position="138"/>
    </location>
</feature>
<protein>
    <submittedName>
        <fullName evidence="6">3-hydroxybutyryl-CoA dehydrogenase</fullName>
        <ecNumber evidence="6">1.1.1.157</ecNumber>
    </submittedName>
</protein>
<dbReference type="Gene3D" id="1.10.1040.10">
    <property type="entry name" value="N-(1-d-carboxylethyl)-l-norvaline Dehydrogenase, domain 2"/>
    <property type="match status" value="1"/>
</dbReference>
<dbReference type="AlphaFoldDB" id="A0A2A2SFW7"/>
<dbReference type="PANTHER" id="PTHR48075">
    <property type="entry name" value="3-HYDROXYACYL-COA DEHYDROGENASE FAMILY PROTEIN"/>
    <property type="match status" value="1"/>
</dbReference>
<evidence type="ECO:0000313" key="6">
    <source>
        <dbReference type="EMBL" id="PAX08156.1"/>
    </source>
</evidence>
<evidence type="ECO:0000259" key="4">
    <source>
        <dbReference type="Pfam" id="PF00725"/>
    </source>
</evidence>
<feature type="binding site" evidence="3">
    <location>
        <position position="31"/>
    </location>
    <ligand>
        <name>NAD(+)</name>
        <dbReference type="ChEBI" id="CHEBI:57540"/>
    </ligand>
</feature>
<feature type="domain" description="3-hydroxyacyl-CoA dehydrogenase NAD binding" evidence="5">
    <location>
        <begin position="3"/>
        <end position="181"/>
    </location>
</feature>
<feature type="binding site" evidence="3">
    <location>
        <position position="117"/>
    </location>
    <ligand>
        <name>NAD(+)</name>
        <dbReference type="ChEBI" id="CHEBI:57540"/>
    </ligand>
</feature>
<evidence type="ECO:0000256" key="3">
    <source>
        <dbReference type="PIRSR" id="PIRSR000105-2"/>
    </source>
</evidence>
<dbReference type="InterPro" id="IPR006176">
    <property type="entry name" value="3-OHacyl-CoA_DH_NAD-bd"/>
</dbReference>
<feature type="domain" description="3-hydroxyacyl-CoA dehydrogenase C-terminal" evidence="4">
    <location>
        <begin position="184"/>
        <end position="280"/>
    </location>
</feature>
<proteinExistence type="predicted"/>
<dbReference type="EC" id="1.1.1.157" evidence="6"/>
<dbReference type="PANTHER" id="PTHR48075:SF5">
    <property type="entry name" value="3-HYDROXYBUTYRYL-COA DEHYDROGENASE"/>
    <property type="match status" value="1"/>
</dbReference>
<dbReference type="SUPFAM" id="SSF51735">
    <property type="entry name" value="NAD(P)-binding Rossmann-fold domains"/>
    <property type="match status" value="1"/>
</dbReference>
<feature type="binding site" evidence="3">
    <location>
        <position position="272"/>
    </location>
    <ligand>
        <name>NAD(+)</name>
        <dbReference type="ChEBI" id="CHEBI:57540"/>
    </ligand>
</feature>
<dbReference type="SUPFAM" id="SSF48179">
    <property type="entry name" value="6-phosphogluconate dehydrogenase C-terminal domain-like"/>
    <property type="match status" value="1"/>
</dbReference>
<dbReference type="Pfam" id="PF02737">
    <property type="entry name" value="3HCDH_N"/>
    <property type="match status" value="1"/>
</dbReference>
<dbReference type="OrthoDB" id="9771883at2"/>